<dbReference type="EMBL" id="FZOW01000003">
    <property type="protein sequence ID" value="SNS57842.1"/>
    <property type="molecule type" value="Genomic_DNA"/>
</dbReference>
<protein>
    <submittedName>
        <fullName evidence="1">Uncharacterized protein</fullName>
    </submittedName>
</protein>
<evidence type="ECO:0000313" key="1">
    <source>
        <dbReference type="EMBL" id="SNS57842.1"/>
    </source>
</evidence>
<dbReference type="Proteomes" id="UP000198327">
    <property type="component" value="Unassembled WGS sequence"/>
</dbReference>
<name>A0A239FNM8_9NOCA</name>
<reference evidence="2" key="1">
    <citation type="submission" date="2017-06" db="EMBL/GenBank/DDBJ databases">
        <authorList>
            <person name="Varghese N."/>
            <person name="Submissions S."/>
        </authorList>
    </citation>
    <scope>NUCLEOTIDE SEQUENCE [LARGE SCALE GENOMIC DNA]</scope>
    <source>
        <strain evidence="2">JCM 23211</strain>
    </source>
</reference>
<dbReference type="AlphaFoldDB" id="A0A239FNM8"/>
<sequence>MGDVVGHKEYSSEGKIDPAGIDMNQFRIDVQAIIDRVYGGADMNDDQNNALSAVWNQVGVPHKVRKVFQRIHYNVKEGEMWTRAGLADVWNEVVWDGYVNPVDLHDGKIDPDNAPANTPVENLARRGSLISYVLGTYREATLARRAAQEIAELLKDATK</sequence>
<proteinExistence type="predicted"/>
<keyword evidence="2" id="KW-1185">Reference proteome</keyword>
<evidence type="ECO:0000313" key="2">
    <source>
        <dbReference type="Proteomes" id="UP000198327"/>
    </source>
</evidence>
<dbReference type="RefSeq" id="WP_245865325.1">
    <property type="nucleotide sequence ID" value="NZ_FZOW01000003.1"/>
</dbReference>
<organism evidence="1 2">
    <name type="scientific">Rhodococcoides kyotonense</name>
    <dbReference type="NCBI Taxonomy" id="398843"/>
    <lineage>
        <taxon>Bacteria</taxon>
        <taxon>Bacillati</taxon>
        <taxon>Actinomycetota</taxon>
        <taxon>Actinomycetes</taxon>
        <taxon>Mycobacteriales</taxon>
        <taxon>Nocardiaceae</taxon>
        <taxon>Rhodococcoides</taxon>
    </lineage>
</organism>
<gene>
    <name evidence="1" type="ORF">SAMN05421642_103362</name>
</gene>
<accession>A0A239FNM8</accession>